<dbReference type="AlphaFoldDB" id="A0AA37HTF1"/>
<gene>
    <name evidence="1" type="ORF">NBEOAGPD_4948</name>
</gene>
<evidence type="ECO:0000313" key="2">
    <source>
        <dbReference type="Proteomes" id="UP001055108"/>
    </source>
</evidence>
<organism evidence="1 2">
    <name type="scientific">Methylobacterium gregans</name>
    <dbReference type="NCBI Taxonomy" id="374424"/>
    <lineage>
        <taxon>Bacteria</taxon>
        <taxon>Pseudomonadati</taxon>
        <taxon>Pseudomonadota</taxon>
        <taxon>Alphaproteobacteria</taxon>
        <taxon>Hyphomicrobiales</taxon>
        <taxon>Methylobacteriaceae</taxon>
        <taxon>Methylobacterium</taxon>
    </lineage>
</organism>
<accession>A0AA37HTF1</accession>
<dbReference type="Proteomes" id="UP001055108">
    <property type="component" value="Unassembled WGS sequence"/>
</dbReference>
<keyword evidence="2" id="KW-1185">Reference proteome</keyword>
<protein>
    <submittedName>
        <fullName evidence="1">Uncharacterized protein</fullName>
    </submittedName>
</protein>
<reference evidence="1" key="2">
    <citation type="submission" date="2021-08" db="EMBL/GenBank/DDBJ databases">
        <authorList>
            <person name="Tani A."/>
            <person name="Ola A."/>
            <person name="Ogura Y."/>
            <person name="Katsura K."/>
            <person name="Hayashi T."/>
        </authorList>
    </citation>
    <scope>NUCLEOTIDE SEQUENCE</scope>
    <source>
        <strain evidence="1">NBRC 103626</strain>
    </source>
</reference>
<proteinExistence type="predicted"/>
<evidence type="ECO:0000313" key="1">
    <source>
        <dbReference type="EMBL" id="GJD81694.1"/>
    </source>
</evidence>
<name>A0AA37HTF1_9HYPH</name>
<dbReference type="EMBL" id="BPQM01000155">
    <property type="protein sequence ID" value="GJD81694.1"/>
    <property type="molecule type" value="Genomic_DNA"/>
</dbReference>
<reference evidence="1" key="1">
    <citation type="journal article" date="2016" name="Front. Microbiol.">
        <title>Genome Sequence of the Piezophilic, Mesophilic Sulfate-Reducing Bacterium Desulfovibrio indicus J2T.</title>
        <authorList>
            <person name="Cao J."/>
            <person name="Maignien L."/>
            <person name="Shao Z."/>
            <person name="Alain K."/>
            <person name="Jebbar M."/>
        </authorList>
    </citation>
    <scope>NUCLEOTIDE SEQUENCE</scope>
    <source>
        <strain evidence="1">NBRC 103626</strain>
    </source>
</reference>
<sequence>MKRDSAAAMTLALANRPGSATRRAVAWKVDCSGSTSRANCLGMLSREAGHSRVPEPPHRITGWTEGEVRSGIGSLSGVLITSGLMT</sequence>
<comment type="caution">
    <text evidence="1">The sequence shown here is derived from an EMBL/GenBank/DDBJ whole genome shotgun (WGS) entry which is preliminary data.</text>
</comment>